<proteinExistence type="predicted"/>
<dbReference type="AlphaFoldDB" id="A0A1V8TRF7"/>
<feature type="compositionally biased region" description="Polar residues" evidence="2">
    <location>
        <begin position="389"/>
        <end position="407"/>
    </location>
</feature>
<dbReference type="InParanoid" id="A0A1V8TRF7"/>
<name>A0A1V8TRF7_9PEZI</name>
<feature type="compositionally biased region" description="Basic and acidic residues" evidence="2">
    <location>
        <begin position="408"/>
        <end position="426"/>
    </location>
</feature>
<feature type="region of interest" description="Disordered" evidence="2">
    <location>
        <begin position="203"/>
        <end position="295"/>
    </location>
</feature>
<feature type="compositionally biased region" description="Basic and acidic residues" evidence="2">
    <location>
        <begin position="226"/>
        <end position="247"/>
    </location>
</feature>
<organism evidence="3 4">
    <name type="scientific">Cryoendolithus antarcticus</name>
    <dbReference type="NCBI Taxonomy" id="1507870"/>
    <lineage>
        <taxon>Eukaryota</taxon>
        <taxon>Fungi</taxon>
        <taxon>Dikarya</taxon>
        <taxon>Ascomycota</taxon>
        <taxon>Pezizomycotina</taxon>
        <taxon>Dothideomycetes</taxon>
        <taxon>Dothideomycetidae</taxon>
        <taxon>Cladosporiales</taxon>
        <taxon>Cladosporiaceae</taxon>
        <taxon>Cryoendolithus</taxon>
    </lineage>
</organism>
<feature type="compositionally biased region" description="Basic and acidic residues" evidence="2">
    <location>
        <begin position="203"/>
        <end position="219"/>
    </location>
</feature>
<evidence type="ECO:0000256" key="2">
    <source>
        <dbReference type="SAM" id="MobiDB-lite"/>
    </source>
</evidence>
<reference evidence="4" key="1">
    <citation type="submission" date="2017-03" db="EMBL/GenBank/DDBJ databases">
        <title>Genomes of endolithic fungi from Antarctica.</title>
        <authorList>
            <person name="Coleine C."/>
            <person name="Masonjones S."/>
            <person name="Stajich J.E."/>
        </authorList>
    </citation>
    <scope>NUCLEOTIDE SEQUENCE [LARGE SCALE GENOMIC DNA]</scope>
    <source>
        <strain evidence="4">CCFEE 5527</strain>
    </source>
</reference>
<feature type="region of interest" description="Disordered" evidence="2">
    <location>
        <begin position="355"/>
        <end position="426"/>
    </location>
</feature>
<evidence type="ECO:0000256" key="1">
    <source>
        <dbReference type="SAM" id="Coils"/>
    </source>
</evidence>
<gene>
    <name evidence="3" type="ORF">B0A48_00838</name>
</gene>
<dbReference type="EMBL" id="NAJO01000002">
    <property type="protein sequence ID" value="OQO13963.1"/>
    <property type="molecule type" value="Genomic_DNA"/>
</dbReference>
<feature type="coiled-coil region" evidence="1">
    <location>
        <begin position="300"/>
        <end position="334"/>
    </location>
</feature>
<evidence type="ECO:0000313" key="3">
    <source>
        <dbReference type="EMBL" id="OQO13963.1"/>
    </source>
</evidence>
<feature type="region of interest" description="Disordered" evidence="2">
    <location>
        <begin position="44"/>
        <end position="70"/>
    </location>
</feature>
<keyword evidence="1" id="KW-0175">Coiled coil</keyword>
<accession>A0A1V8TRF7</accession>
<dbReference type="Proteomes" id="UP000192596">
    <property type="component" value="Unassembled WGS sequence"/>
</dbReference>
<sequence>MSSQCPCYECDYVRRGYGPPYYPCARTGQTPTLGRDARQIGRTPTGYTPRFQDFPPTGFTPQTRGPFRQTGRTPTGYPPGFGGFPPTGFTPQPRVPFAQNGYASMAGFGGTGMTPHFVGAFGGTGLTPQVVYGTGMGPGLWGSLSPTGLTPSLHPPFFPPAGLTPGVPPAYSSMLGNLMTPYAPHNDRSEARRQEYYDSLRRESEAYNRRHREEYEQRTPRPGPTADRRAARGAERPPFGAEDREPSYFHSDSIRSGPQKNKKPTPKPLGLRHSESAYDDAPVAAGPSKPSTRVYDDEEVDILRQERTDLAADNRDLRRRLRETEDTLVQSRMQEQWLRDDLTEEMLAREFALLHNEDVPEKDATGGASAVTEGAKAAPVGDAAKEYSGSESTIQSDATADAETQTVVKDEESPDASKTKEHEAPK</sequence>
<evidence type="ECO:0000313" key="4">
    <source>
        <dbReference type="Proteomes" id="UP000192596"/>
    </source>
</evidence>
<comment type="caution">
    <text evidence="3">The sequence shown here is derived from an EMBL/GenBank/DDBJ whole genome shotgun (WGS) entry which is preliminary data.</text>
</comment>
<keyword evidence="4" id="KW-1185">Reference proteome</keyword>
<protein>
    <submittedName>
        <fullName evidence="3">Uncharacterized protein</fullName>
    </submittedName>
</protein>
<feature type="compositionally biased region" description="Basic and acidic residues" evidence="2">
    <location>
        <begin position="355"/>
        <end position="364"/>
    </location>
</feature>